<proteinExistence type="predicted"/>
<evidence type="ECO:0000256" key="1">
    <source>
        <dbReference type="SAM" id="MobiDB-lite"/>
    </source>
</evidence>
<sequence length="70" mass="7258">MSVTGIRKFTPLAGTVLFRAAGGATLFLAVLSQGFNGKGDESEDDEGDDGIRNDGCKHADLTEIEGLQSG</sequence>
<protein>
    <submittedName>
        <fullName evidence="2">Uncharacterized protein</fullName>
    </submittedName>
</protein>
<organism evidence="2">
    <name type="scientific">bioreactor metagenome</name>
    <dbReference type="NCBI Taxonomy" id="1076179"/>
    <lineage>
        <taxon>unclassified sequences</taxon>
        <taxon>metagenomes</taxon>
        <taxon>ecological metagenomes</taxon>
    </lineage>
</organism>
<accession>A0A644X165</accession>
<gene>
    <name evidence="2" type="ORF">SDC9_54345</name>
</gene>
<dbReference type="AlphaFoldDB" id="A0A644X165"/>
<reference evidence="2" key="1">
    <citation type="submission" date="2019-08" db="EMBL/GenBank/DDBJ databases">
        <authorList>
            <person name="Kucharzyk K."/>
            <person name="Murdoch R.W."/>
            <person name="Higgins S."/>
            <person name="Loffler F."/>
        </authorList>
    </citation>
    <scope>NUCLEOTIDE SEQUENCE</scope>
</reference>
<dbReference type="EMBL" id="VSSQ01001403">
    <property type="protein sequence ID" value="MPM08033.1"/>
    <property type="molecule type" value="Genomic_DNA"/>
</dbReference>
<name>A0A644X165_9ZZZZ</name>
<feature type="region of interest" description="Disordered" evidence="1">
    <location>
        <begin position="37"/>
        <end position="56"/>
    </location>
</feature>
<evidence type="ECO:0000313" key="2">
    <source>
        <dbReference type="EMBL" id="MPM08033.1"/>
    </source>
</evidence>
<comment type="caution">
    <text evidence="2">The sequence shown here is derived from an EMBL/GenBank/DDBJ whole genome shotgun (WGS) entry which is preliminary data.</text>
</comment>